<dbReference type="SUPFAM" id="SSF56024">
    <property type="entry name" value="Phospholipase D/nuclease"/>
    <property type="match status" value="1"/>
</dbReference>
<accession>A0A7X6M7Y2</accession>
<reference evidence="2 3" key="1">
    <citation type="submission" date="2020-04" db="EMBL/GenBank/DDBJ databases">
        <title>MicrobeNet Type strains.</title>
        <authorList>
            <person name="Nicholson A.C."/>
        </authorList>
    </citation>
    <scope>NUCLEOTIDE SEQUENCE [LARGE SCALE GENOMIC DNA]</scope>
    <source>
        <strain evidence="2 3">ATCC 23612</strain>
    </source>
</reference>
<dbReference type="EMBL" id="JAAXPG010000001">
    <property type="protein sequence ID" value="NKY96074.1"/>
    <property type="molecule type" value="Genomic_DNA"/>
</dbReference>
<evidence type="ECO:0000313" key="3">
    <source>
        <dbReference type="Proteomes" id="UP000553209"/>
    </source>
</evidence>
<dbReference type="SUPFAM" id="SSF47413">
    <property type="entry name" value="lambda repressor-like DNA-binding domains"/>
    <property type="match status" value="1"/>
</dbReference>
<dbReference type="Proteomes" id="UP000553209">
    <property type="component" value="Unassembled WGS sequence"/>
</dbReference>
<proteinExistence type="predicted"/>
<feature type="domain" description="HTH cro/C1-type" evidence="1">
    <location>
        <begin position="5"/>
        <end position="58"/>
    </location>
</feature>
<dbReference type="InterPro" id="IPR010982">
    <property type="entry name" value="Lambda_DNA-bd_dom_sf"/>
</dbReference>
<dbReference type="CDD" id="cd00093">
    <property type="entry name" value="HTH_XRE"/>
    <property type="match status" value="1"/>
</dbReference>
<sequence length="248" mass="28253">MNAALRKALAASRLTEIDVAAHLGVDPKTVRRWLSGQRPYPRHRWALADLLQVEEDTLWPQNSQKTEAHAPVSEHVQRVYAHRWQVPREVWWDLFSSAEQEIGILVYSGLFLADDTGILQLLGTRAREGIKIRILLGDPESEQVKQRGQDEQIGETLAARTNNALLLFRTFLDVDGVEIRTHSTILYNSIYLTEKKLIVNHHIYGIPASQAPALEVERLPPGDMYSIYQKSFESTWSIGVEVKHSRDI</sequence>
<protein>
    <submittedName>
        <fullName evidence="2">XRE family transcriptional regulator</fullName>
    </submittedName>
</protein>
<dbReference type="Gene3D" id="1.10.260.40">
    <property type="entry name" value="lambda repressor-like DNA-binding domains"/>
    <property type="match status" value="1"/>
</dbReference>
<keyword evidence="3" id="KW-1185">Reference proteome</keyword>
<dbReference type="RefSeq" id="WP_168443864.1">
    <property type="nucleotide sequence ID" value="NZ_JAAXPG010000001.1"/>
</dbReference>
<evidence type="ECO:0000259" key="1">
    <source>
        <dbReference type="PROSITE" id="PS50943"/>
    </source>
</evidence>
<comment type="caution">
    <text evidence="2">The sequence shown here is derived from an EMBL/GenBank/DDBJ whole genome shotgun (WGS) entry which is preliminary data.</text>
</comment>
<dbReference type="GO" id="GO:0003677">
    <property type="term" value="F:DNA binding"/>
    <property type="evidence" value="ECO:0007669"/>
    <property type="project" value="InterPro"/>
</dbReference>
<dbReference type="SMART" id="SM00530">
    <property type="entry name" value="HTH_XRE"/>
    <property type="match status" value="1"/>
</dbReference>
<dbReference type="AlphaFoldDB" id="A0A7X6M7Y2"/>
<organism evidence="2 3">
    <name type="scientific">Nocardiopsis alborubida</name>
    <dbReference type="NCBI Taxonomy" id="146802"/>
    <lineage>
        <taxon>Bacteria</taxon>
        <taxon>Bacillati</taxon>
        <taxon>Actinomycetota</taxon>
        <taxon>Actinomycetes</taxon>
        <taxon>Streptosporangiales</taxon>
        <taxon>Nocardiopsidaceae</taxon>
        <taxon>Nocardiopsis</taxon>
    </lineage>
</organism>
<dbReference type="PROSITE" id="PS50943">
    <property type="entry name" value="HTH_CROC1"/>
    <property type="match status" value="1"/>
</dbReference>
<gene>
    <name evidence="2" type="ORF">HGB44_00025</name>
</gene>
<dbReference type="InterPro" id="IPR001387">
    <property type="entry name" value="Cro/C1-type_HTH"/>
</dbReference>
<evidence type="ECO:0000313" key="2">
    <source>
        <dbReference type="EMBL" id="NKY96074.1"/>
    </source>
</evidence>
<name>A0A7X6M7Y2_9ACTN</name>